<organism evidence="1 2">
    <name type="scientific">Bacillus mycoides</name>
    <dbReference type="NCBI Taxonomy" id="1405"/>
    <lineage>
        <taxon>Bacteria</taxon>
        <taxon>Bacillati</taxon>
        <taxon>Bacillota</taxon>
        <taxon>Bacilli</taxon>
        <taxon>Bacillales</taxon>
        <taxon>Bacillaceae</taxon>
        <taxon>Bacillus</taxon>
        <taxon>Bacillus cereus group</taxon>
    </lineage>
</organism>
<evidence type="ECO:0000313" key="1">
    <source>
        <dbReference type="EMBL" id="QQA15809.1"/>
    </source>
</evidence>
<name>A0A7T3S5G5_BACMY</name>
<protein>
    <submittedName>
        <fullName evidence="1">Uncharacterized protein</fullName>
    </submittedName>
</protein>
<dbReference type="Proteomes" id="UP000596196">
    <property type="component" value="Chromosome"/>
</dbReference>
<accession>A0A7T3S5G5</accession>
<dbReference type="EMBL" id="CP065877">
    <property type="protein sequence ID" value="QQA15809.1"/>
    <property type="molecule type" value="Genomic_DNA"/>
</dbReference>
<proteinExistence type="predicted"/>
<keyword evidence="2" id="KW-1185">Reference proteome</keyword>
<evidence type="ECO:0000313" key="2">
    <source>
        <dbReference type="Proteomes" id="UP000596196"/>
    </source>
</evidence>
<reference evidence="1 2" key="1">
    <citation type="submission" date="2020-12" db="EMBL/GenBank/DDBJ databases">
        <title>FDA dAtabase for Regulatory Grade micrObial Sequences (FDA-ARGOS): Supporting development and validation of Infectious Disease Dx tests.</title>
        <authorList>
            <person name="Nelson B."/>
            <person name="Plummer A."/>
            <person name="Tallon L."/>
            <person name="Sadzewicz L."/>
            <person name="Zhao X."/>
            <person name="Boylan J."/>
            <person name="Ott S."/>
            <person name="Bowen H."/>
            <person name="Vavikolanu K."/>
            <person name="Mehta A."/>
            <person name="Aluvathingal J."/>
            <person name="Nadendla S."/>
            <person name="Myers T."/>
            <person name="Yan Y."/>
            <person name="Sichtig H."/>
        </authorList>
    </citation>
    <scope>NUCLEOTIDE SEQUENCE [LARGE SCALE GENOMIC DNA]</scope>
    <source>
        <strain evidence="1 2">FDAARGOS_924</strain>
    </source>
</reference>
<sequence>MDLQDGDEAQNYLSKHGTWGLDQELSKAHIKKAKNDSMTPFDFLRRYLEEDDEKYLKLFLEYAECFKGKRNCNGHKV</sequence>
<gene>
    <name evidence="1" type="ORF">I6G81_26160</name>
</gene>
<dbReference type="RefSeq" id="WP_139211975.1">
    <property type="nucleotide sequence ID" value="NZ_CP009692.1"/>
</dbReference>